<dbReference type="Proteomes" id="UP001285441">
    <property type="component" value="Unassembled WGS sequence"/>
</dbReference>
<organism evidence="2 3">
    <name type="scientific">Podospora didyma</name>
    <dbReference type="NCBI Taxonomy" id="330526"/>
    <lineage>
        <taxon>Eukaryota</taxon>
        <taxon>Fungi</taxon>
        <taxon>Dikarya</taxon>
        <taxon>Ascomycota</taxon>
        <taxon>Pezizomycotina</taxon>
        <taxon>Sordariomycetes</taxon>
        <taxon>Sordariomycetidae</taxon>
        <taxon>Sordariales</taxon>
        <taxon>Podosporaceae</taxon>
        <taxon>Podospora</taxon>
    </lineage>
</organism>
<name>A0AAE0N4C7_9PEZI</name>
<reference evidence="2" key="2">
    <citation type="submission" date="2023-06" db="EMBL/GenBank/DDBJ databases">
        <authorList>
            <consortium name="Lawrence Berkeley National Laboratory"/>
            <person name="Haridas S."/>
            <person name="Hensen N."/>
            <person name="Bonometti L."/>
            <person name="Westerberg I."/>
            <person name="Brannstrom I.O."/>
            <person name="Guillou S."/>
            <person name="Cros-Aarteil S."/>
            <person name="Calhoun S."/>
            <person name="Kuo A."/>
            <person name="Mondo S."/>
            <person name="Pangilinan J."/>
            <person name="Riley R."/>
            <person name="LaButti K."/>
            <person name="Andreopoulos B."/>
            <person name="Lipzen A."/>
            <person name="Chen C."/>
            <person name="Yanf M."/>
            <person name="Daum C."/>
            <person name="Ng V."/>
            <person name="Clum A."/>
            <person name="Steindorff A."/>
            <person name="Ohm R."/>
            <person name="Martin F."/>
            <person name="Silar P."/>
            <person name="Natvig D."/>
            <person name="Lalanne C."/>
            <person name="Gautier V."/>
            <person name="Ament-velasquez S.L."/>
            <person name="Kruys A."/>
            <person name="Hutchinson M.I."/>
            <person name="Powell A.J."/>
            <person name="Barry K."/>
            <person name="Miller A.N."/>
            <person name="Grigoriev I.V."/>
            <person name="Debuchy R."/>
            <person name="Gladieux P."/>
            <person name="Thoren M.H."/>
            <person name="Johannesson H."/>
        </authorList>
    </citation>
    <scope>NUCLEOTIDE SEQUENCE</scope>
    <source>
        <strain evidence="2">CBS 232.78</strain>
    </source>
</reference>
<dbReference type="PANTHER" id="PTHR14659">
    <property type="entry name" value="ALPHA- AND GAMMA-ADAPTIN-BINDING PROTEIN P34"/>
    <property type="match status" value="1"/>
</dbReference>
<dbReference type="Gene3D" id="3.40.50.11960">
    <property type="match status" value="1"/>
</dbReference>
<dbReference type="Pfam" id="PF10199">
    <property type="entry name" value="Adaptin_binding"/>
    <property type="match status" value="1"/>
</dbReference>
<evidence type="ECO:0000313" key="3">
    <source>
        <dbReference type="Proteomes" id="UP001285441"/>
    </source>
</evidence>
<feature type="compositionally biased region" description="Acidic residues" evidence="1">
    <location>
        <begin position="330"/>
        <end position="339"/>
    </location>
</feature>
<evidence type="ECO:0000313" key="2">
    <source>
        <dbReference type="EMBL" id="KAK3370346.1"/>
    </source>
</evidence>
<reference evidence="2" key="1">
    <citation type="journal article" date="2023" name="Mol. Phylogenet. Evol.">
        <title>Genome-scale phylogeny and comparative genomics of the fungal order Sordariales.</title>
        <authorList>
            <person name="Hensen N."/>
            <person name="Bonometti L."/>
            <person name="Westerberg I."/>
            <person name="Brannstrom I.O."/>
            <person name="Guillou S."/>
            <person name="Cros-Aarteil S."/>
            <person name="Calhoun S."/>
            <person name="Haridas S."/>
            <person name="Kuo A."/>
            <person name="Mondo S."/>
            <person name="Pangilinan J."/>
            <person name="Riley R."/>
            <person name="LaButti K."/>
            <person name="Andreopoulos B."/>
            <person name="Lipzen A."/>
            <person name="Chen C."/>
            <person name="Yan M."/>
            <person name="Daum C."/>
            <person name="Ng V."/>
            <person name="Clum A."/>
            <person name="Steindorff A."/>
            <person name="Ohm R.A."/>
            <person name="Martin F."/>
            <person name="Silar P."/>
            <person name="Natvig D.O."/>
            <person name="Lalanne C."/>
            <person name="Gautier V."/>
            <person name="Ament-Velasquez S.L."/>
            <person name="Kruys A."/>
            <person name="Hutchinson M.I."/>
            <person name="Powell A.J."/>
            <person name="Barry K."/>
            <person name="Miller A.N."/>
            <person name="Grigoriev I.V."/>
            <person name="Debuchy R."/>
            <person name="Gladieux P."/>
            <person name="Hiltunen Thoren M."/>
            <person name="Johannesson H."/>
        </authorList>
    </citation>
    <scope>NUCLEOTIDE SEQUENCE</scope>
    <source>
        <strain evidence="2">CBS 232.78</strain>
    </source>
</reference>
<protein>
    <submittedName>
        <fullName evidence="2">Alpha and gamma adaptin binding protein p34-domain-containing protein</fullName>
    </submittedName>
</protein>
<comment type="caution">
    <text evidence="2">The sequence shown here is derived from an EMBL/GenBank/DDBJ whole genome shotgun (WGS) entry which is preliminary data.</text>
</comment>
<feature type="region of interest" description="Disordered" evidence="1">
    <location>
        <begin position="239"/>
        <end position="275"/>
    </location>
</feature>
<accession>A0AAE0N4C7</accession>
<feature type="region of interest" description="Disordered" evidence="1">
    <location>
        <begin position="203"/>
        <end position="222"/>
    </location>
</feature>
<proteinExistence type="predicted"/>
<sequence length="380" mass="40995">MKMAATKAKMEIPNPRRILAVSLADSTHHLSQVIQDLTGSAPQPATDLVESTAFLAGTTHFLSLNTQYYTASVPVWLDVVVDPADWAESFLSAEAREVLAVLGGLVVVFGLPPPSTSSSSSSSTSASRKEVDIKEAREKTKELIGHVGKVVREGLGGWEWDGVTLGVGVGDLGGENDEHEEMMDEWEDYCAEAGLEFVHFSTGGGTSSAAGKDKTEKKEKNEFGETVGIQRVLEALQANDWSGGAEDDDEEVTTTKKLEGGDEFDPDSLDFGIDPEDFEGLKRAIIWGEGEAEDDGEERGESSAKKKPNDKAVPAVPAASGEQDGGGGREEEEQLDDEDVQKLQRMMQKLQAVRDLSAGLPEEQRKRIAKKAVTEVMKEL</sequence>
<feature type="region of interest" description="Disordered" evidence="1">
    <location>
        <begin position="289"/>
        <end position="340"/>
    </location>
</feature>
<dbReference type="InterPro" id="IPR019341">
    <property type="entry name" value="Alpha/Gamma-adaptin-bd_p34"/>
</dbReference>
<feature type="region of interest" description="Disordered" evidence="1">
    <location>
        <begin position="114"/>
        <end position="133"/>
    </location>
</feature>
<evidence type="ECO:0000256" key="1">
    <source>
        <dbReference type="SAM" id="MobiDB-lite"/>
    </source>
</evidence>
<dbReference type="AlphaFoldDB" id="A0AAE0N4C7"/>
<feature type="compositionally biased region" description="Basic and acidic residues" evidence="1">
    <location>
        <begin position="211"/>
        <end position="222"/>
    </location>
</feature>
<dbReference type="PANTHER" id="PTHR14659:SF1">
    <property type="entry name" value="ALPHA- AND GAMMA-ADAPTIN-BINDING PROTEIN P34"/>
    <property type="match status" value="1"/>
</dbReference>
<feature type="compositionally biased region" description="Low complexity" evidence="1">
    <location>
        <begin position="114"/>
        <end position="126"/>
    </location>
</feature>
<gene>
    <name evidence="2" type="ORF">B0H63DRAFT_314960</name>
</gene>
<keyword evidence="3" id="KW-1185">Reference proteome</keyword>
<feature type="compositionally biased region" description="Basic and acidic residues" evidence="1">
    <location>
        <begin position="299"/>
        <end position="310"/>
    </location>
</feature>
<dbReference type="EMBL" id="JAULSW010000009">
    <property type="protein sequence ID" value="KAK3370346.1"/>
    <property type="molecule type" value="Genomic_DNA"/>
</dbReference>
<feature type="compositionally biased region" description="Acidic residues" evidence="1">
    <location>
        <begin position="261"/>
        <end position="275"/>
    </location>
</feature>